<organism evidence="2 3">
    <name type="scientific">Suttonella indologenes</name>
    <dbReference type="NCBI Taxonomy" id="13276"/>
    <lineage>
        <taxon>Bacteria</taxon>
        <taxon>Pseudomonadati</taxon>
        <taxon>Pseudomonadota</taxon>
        <taxon>Gammaproteobacteria</taxon>
        <taxon>Cardiobacteriales</taxon>
        <taxon>Cardiobacteriaceae</taxon>
        <taxon>Suttonella</taxon>
    </lineage>
</organism>
<evidence type="ECO:0000313" key="2">
    <source>
        <dbReference type="EMBL" id="SUO91386.1"/>
    </source>
</evidence>
<keyword evidence="3" id="KW-1185">Reference proteome</keyword>
<gene>
    <name evidence="2" type="ORF">NCTC10717_00135</name>
</gene>
<proteinExistence type="predicted"/>
<dbReference type="AlphaFoldDB" id="A0A380MLX9"/>
<dbReference type="SUPFAM" id="SSF51735">
    <property type="entry name" value="NAD(P)-binding Rossmann-fold domains"/>
    <property type="match status" value="1"/>
</dbReference>
<protein>
    <submittedName>
        <fullName evidence="2">NADH-flavin reductase</fullName>
    </submittedName>
</protein>
<dbReference type="InterPro" id="IPR001509">
    <property type="entry name" value="Epimerase_deHydtase"/>
</dbReference>
<evidence type="ECO:0000313" key="3">
    <source>
        <dbReference type="Proteomes" id="UP000254575"/>
    </source>
</evidence>
<dbReference type="InterPro" id="IPR036291">
    <property type="entry name" value="NAD(P)-bd_dom_sf"/>
</dbReference>
<accession>A0A380MLX9</accession>
<dbReference type="EMBL" id="UHIA01000003">
    <property type="protein sequence ID" value="SUO91386.1"/>
    <property type="molecule type" value="Genomic_DNA"/>
</dbReference>
<dbReference type="RefSeq" id="WP_115217460.1">
    <property type="nucleotide sequence ID" value="NZ_UHIA01000003.1"/>
</dbReference>
<evidence type="ECO:0000259" key="1">
    <source>
        <dbReference type="Pfam" id="PF01370"/>
    </source>
</evidence>
<reference evidence="2 3" key="1">
    <citation type="submission" date="2018-06" db="EMBL/GenBank/DDBJ databases">
        <authorList>
            <consortium name="Pathogen Informatics"/>
            <person name="Doyle S."/>
        </authorList>
    </citation>
    <scope>NUCLEOTIDE SEQUENCE [LARGE SCALE GENOMIC DNA]</scope>
    <source>
        <strain evidence="2 3">NCTC10717</strain>
    </source>
</reference>
<name>A0A380MLX9_9GAMM</name>
<dbReference type="Gene3D" id="3.40.50.720">
    <property type="entry name" value="NAD(P)-binding Rossmann-like Domain"/>
    <property type="match status" value="1"/>
</dbReference>
<sequence>MKVLLLGGSGFIGRAVKQALLSTGHEVKALGRGQIDVAALLGRTPLGAKNFY</sequence>
<feature type="domain" description="NAD-dependent epimerase/dehydratase" evidence="1">
    <location>
        <begin position="3"/>
        <end position="35"/>
    </location>
</feature>
<dbReference type="Pfam" id="PF01370">
    <property type="entry name" value="Epimerase"/>
    <property type="match status" value="1"/>
</dbReference>
<dbReference type="OrthoDB" id="7352421at2"/>
<dbReference type="Proteomes" id="UP000254575">
    <property type="component" value="Unassembled WGS sequence"/>
</dbReference>